<sequence length="292" mass="33535">MNKFCIQTVLFLLSIFVYVNNKTFATELGSKKKTPKVSNKSTTSEPTDPCLTDSSKEIHEKKKDILCTNPKETKEAIELMNEAVKELEHHATDMRNYKLCMLGIHHDPNLYKKKLENNTNVEKIEYSVYGSDKYDEIINDIWNPNHANPFNPGDVKNVRVYNPNLVMIQHRYKKKIGSSQKYFYALATKAQISKNTTVIAYTSADINDHNPSTKKYENTIIKKANLFKTDIDSEEDIRKGKLRKTFVNLAGYHIQKQSNRVDVTYIESMDGHASIKLSSCCGICFHVYYLNA</sequence>
<proteinExistence type="predicted"/>
<evidence type="ECO:0000313" key="4">
    <source>
        <dbReference type="Proteomes" id="UP000515308"/>
    </source>
</evidence>
<name>A0A6V7SCP5_PLAVN</name>
<dbReference type="SUPFAM" id="SSF55961">
    <property type="entry name" value="Bet v1-like"/>
    <property type="match status" value="1"/>
</dbReference>
<dbReference type="Proteomes" id="UP000515308">
    <property type="component" value="Chromosome PVLDE_11"/>
</dbReference>
<evidence type="ECO:0000313" key="3">
    <source>
        <dbReference type="EMBL" id="CAD2096471.1"/>
    </source>
</evidence>
<protein>
    <submittedName>
        <fullName evidence="3">Fam-a protein</fullName>
    </submittedName>
</protein>
<dbReference type="EMBL" id="LR865373">
    <property type="protein sequence ID" value="CAD2096471.1"/>
    <property type="molecule type" value="Genomic_DNA"/>
</dbReference>
<evidence type="ECO:0000256" key="1">
    <source>
        <dbReference type="SAM" id="MobiDB-lite"/>
    </source>
</evidence>
<evidence type="ECO:0000256" key="2">
    <source>
        <dbReference type="SAM" id="SignalP"/>
    </source>
</evidence>
<feature type="signal peptide" evidence="2">
    <location>
        <begin position="1"/>
        <end position="25"/>
    </location>
</feature>
<dbReference type="NCBIfam" id="TIGR01599">
    <property type="entry name" value="PYST-A"/>
    <property type="match status" value="1"/>
</dbReference>
<accession>A0A6V7SCP5</accession>
<dbReference type="AlphaFoldDB" id="A0A6V7SCP5"/>
<gene>
    <name evidence="3" type="ORF">PVLDE_1104980</name>
</gene>
<reference evidence="3 4" key="1">
    <citation type="submission" date="2020-08" db="EMBL/GenBank/DDBJ databases">
        <authorList>
            <person name="Ramaprasad A."/>
        </authorList>
    </citation>
    <scope>NUCLEOTIDE SEQUENCE [LARGE SCALE GENOMIC DNA]</scope>
</reference>
<dbReference type="VEuPathDB" id="PlasmoDB:PVLDE_1104980"/>
<organism evidence="3 4">
    <name type="scientific">Plasmodium vinckei lentum</name>
    <dbReference type="NCBI Taxonomy" id="138297"/>
    <lineage>
        <taxon>Eukaryota</taxon>
        <taxon>Sar</taxon>
        <taxon>Alveolata</taxon>
        <taxon>Apicomplexa</taxon>
        <taxon>Aconoidasida</taxon>
        <taxon>Haemosporida</taxon>
        <taxon>Plasmodiidae</taxon>
        <taxon>Plasmodium</taxon>
        <taxon>Plasmodium (Vinckeia)</taxon>
    </lineage>
</organism>
<feature type="region of interest" description="Disordered" evidence="1">
    <location>
        <begin position="29"/>
        <end position="54"/>
    </location>
</feature>
<feature type="chain" id="PRO_5028195542" evidence="2">
    <location>
        <begin position="26"/>
        <end position="292"/>
    </location>
</feature>
<dbReference type="InterPro" id="IPR006486">
    <property type="entry name" value="PYST_A"/>
</dbReference>
<keyword evidence="2" id="KW-0732">Signal</keyword>
<feature type="compositionally biased region" description="Polar residues" evidence="1">
    <location>
        <begin position="36"/>
        <end position="46"/>
    </location>
</feature>